<proteinExistence type="predicted"/>
<dbReference type="Proteomes" id="UP000317977">
    <property type="component" value="Unassembled WGS sequence"/>
</dbReference>
<accession>A0A5C6ET19</accession>
<feature type="compositionally biased region" description="Polar residues" evidence="1">
    <location>
        <begin position="34"/>
        <end position="47"/>
    </location>
</feature>
<dbReference type="EMBL" id="SJPX01000003">
    <property type="protein sequence ID" value="TWU51227.1"/>
    <property type="molecule type" value="Genomic_DNA"/>
</dbReference>
<protein>
    <submittedName>
        <fullName evidence="2">Uncharacterized protein</fullName>
    </submittedName>
</protein>
<evidence type="ECO:0000313" key="3">
    <source>
        <dbReference type="Proteomes" id="UP000317977"/>
    </source>
</evidence>
<feature type="region of interest" description="Disordered" evidence="1">
    <location>
        <begin position="34"/>
        <end position="54"/>
    </location>
</feature>
<evidence type="ECO:0000256" key="1">
    <source>
        <dbReference type="SAM" id="MobiDB-lite"/>
    </source>
</evidence>
<comment type="caution">
    <text evidence="2">The sequence shown here is derived from an EMBL/GenBank/DDBJ whole genome shotgun (WGS) entry which is preliminary data.</text>
</comment>
<keyword evidence="3" id="KW-1185">Reference proteome</keyword>
<gene>
    <name evidence="2" type="ORF">Poly59_28190</name>
</gene>
<organism evidence="2 3">
    <name type="scientific">Rubripirellula reticaptiva</name>
    <dbReference type="NCBI Taxonomy" id="2528013"/>
    <lineage>
        <taxon>Bacteria</taxon>
        <taxon>Pseudomonadati</taxon>
        <taxon>Planctomycetota</taxon>
        <taxon>Planctomycetia</taxon>
        <taxon>Pirellulales</taxon>
        <taxon>Pirellulaceae</taxon>
        <taxon>Rubripirellula</taxon>
    </lineage>
</organism>
<evidence type="ECO:0000313" key="2">
    <source>
        <dbReference type="EMBL" id="TWU51227.1"/>
    </source>
</evidence>
<dbReference type="AlphaFoldDB" id="A0A5C6ET19"/>
<sequence>MRDRGIEIVQRMKVLNCVLAEFICHAVTDAQLYSGSGQPHVNSSSLWSRPLAPF</sequence>
<reference evidence="2 3" key="1">
    <citation type="submission" date="2019-02" db="EMBL/GenBank/DDBJ databases">
        <title>Deep-cultivation of Planctomycetes and their phenomic and genomic characterization uncovers novel biology.</title>
        <authorList>
            <person name="Wiegand S."/>
            <person name="Jogler M."/>
            <person name="Boedeker C."/>
            <person name="Pinto D."/>
            <person name="Vollmers J."/>
            <person name="Rivas-Marin E."/>
            <person name="Kohn T."/>
            <person name="Peeters S.H."/>
            <person name="Heuer A."/>
            <person name="Rast P."/>
            <person name="Oberbeckmann S."/>
            <person name="Bunk B."/>
            <person name="Jeske O."/>
            <person name="Meyerdierks A."/>
            <person name="Storesund J.E."/>
            <person name="Kallscheuer N."/>
            <person name="Luecker S."/>
            <person name="Lage O.M."/>
            <person name="Pohl T."/>
            <person name="Merkel B.J."/>
            <person name="Hornburger P."/>
            <person name="Mueller R.-W."/>
            <person name="Bruemmer F."/>
            <person name="Labrenz M."/>
            <person name="Spormann A.M."/>
            <person name="Op Den Camp H."/>
            <person name="Overmann J."/>
            <person name="Amann R."/>
            <person name="Jetten M.S.M."/>
            <person name="Mascher T."/>
            <person name="Medema M.H."/>
            <person name="Devos D.P."/>
            <person name="Kaster A.-K."/>
            <person name="Ovreas L."/>
            <person name="Rohde M."/>
            <person name="Galperin M.Y."/>
            <person name="Jogler C."/>
        </authorList>
    </citation>
    <scope>NUCLEOTIDE SEQUENCE [LARGE SCALE GENOMIC DNA]</scope>
    <source>
        <strain evidence="2 3">Poly59</strain>
    </source>
</reference>
<name>A0A5C6ET19_9BACT</name>